<dbReference type="KEGG" id="caml:H6X83_04870"/>
<dbReference type="GO" id="GO:0016787">
    <property type="term" value="F:hydrolase activity"/>
    <property type="evidence" value="ECO:0007669"/>
    <property type="project" value="UniProtKB-KW"/>
</dbReference>
<dbReference type="Pfam" id="PF01966">
    <property type="entry name" value="HD"/>
    <property type="match status" value="1"/>
</dbReference>
<evidence type="ECO:0000259" key="1">
    <source>
        <dbReference type="Pfam" id="PF01966"/>
    </source>
</evidence>
<name>A0A7G9WJU9_9FIRM</name>
<dbReference type="InterPro" id="IPR006674">
    <property type="entry name" value="HD_domain"/>
</dbReference>
<evidence type="ECO:0000313" key="3">
    <source>
        <dbReference type="Proteomes" id="UP000516046"/>
    </source>
</evidence>
<feature type="domain" description="HD" evidence="1">
    <location>
        <begin position="51"/>
        <end position="189"/>
    </location>
</feature>
<dbReference type="SUPFAM" id="SSF109604">
    <property type="entry name" value="HD-domain/PDEase-like"/>
    <property type="match status" value="1"/>
</dbReference>
<reference evidence="2 3" key="1">
    <citation type="submission" date="2020-08" db="EMBL/GenBank/DDBJ databases">
        <authorList>
            <person name="Ren C."/>
            <person name="Gu Y."/>
            <person name="Xu Y."/>
        </authorList>
    </citation>
    <scope>NUCLEOTIDE SEQUENCE [LARGE SCALE GENOMIC DNA]</scope>
    <source>
        <strain evidence="2 3">LBM18003</strain>
    </source>
</reference>
<dbReference type="Proteomes" id="UP000516046">
    <property type="component" value="Chromosome"/>
</dbReference>
<dbReference type="Gene3D" id="1.10.3210.10">
    <property type="entry name" value="Hypothetical protein af1432"/>
    <property type="match status" value="1"/>
</dbReference>
<dbReference type="EMBL" id="CP060696">
    <property type="protein sequence ID" value="QNO18961.1"/>
    <property type="molecule type" value="Genomic_DNA"/>
</dbReference>
<evidence type="ECO:0000313" key="2">
    <source>
        <dbReference type="EMBL" id="QNO18961.1"/>
    </source>
</evidence>
<organism evidence="2 3">
    <name type="scientific">Caproicibacterium amylolyticum</name>
    <dbReference type="NCBI Taxonomy" id="2766537"/>
    <lineage>
        <taxon>Bacteria</taxon>
        <taxon>Bacillati</taxon>
        <taxon>Bacillota</taxon>
        <taxon>Clostridia</taxon>
        <taxon>Eubacteriales</taxon>
        <taxon>Oscillospiraceae</taxon>
        <taxon>Caproicibacterium</taxon>
    </lineage>
</organism>
<dbReference type="InterPro" id="IPR003607">
    <property type="entry name" value="HD/PDEase_dom"/>
</dbReference>
<accession>A0A7G9WJU9</accession>
<protein>
    <submittedName>
        <fullName evidence="2">Hydrolase</fullName>
    </submittedName>
</protein>
<gene>
    <name evidence="2" type="ORF">H6X83_04870</name>
</gene>
<dbReference type="AlphaFoldDB" id="A0A7G9WJU9"/>
<sequence>MSEVTEKFIETYNANIQRQGADKLLTWLKTTDFFTAPASTRFHGSYEGGLVEHSLNVFHELSEEYDLYIKKALANVDSAKMNAESIAICGLLHDVCKANFYSVSMRNVKNEETGQWEKQPFYQVSDQFPYGHGEKSVFLIERFMRLHVDEAVAIRWHMGGFDDAVRGGCFAEGDAYDKYPLALLLHIADMKATHLDERIVSK</sequence>
<keyword evidence="2" id="KW-0378">Hydrolase</keyword>
<proteinExistence type="predicted"/>
<dbReference type="CDD" id="cd00077">
    <property type="entry name" value="HDc"/>
    <property type="match status" value="1"/>
</dbReference>
<dbReference type="RefSeq" id="WP_212508031.1">
    <property type="nucleotide sequence ID" value="NZ_CP060696.1"/>
</dbReference>
<keyword evidence="3" id="KW-1185">Reference proteome</keyword>